<sequence length="190" mass="21416">MNPLELFDRWYQEENMVSGATLPGACCLTTRGLDGFPNGRFVSLKEVKEGSFIITGPTNARKGQEIAADNKVGLTFWWPVTGRQVRIQGIATPVSAEAADRYFAERDEAARVVSVMCTQGTPVDDYDQMVARFQQVLEEGAVGKERPENWGGYAIAPVRIELMIFSATRLHDRNYFEMRDGRWVHQKLQP</sequence>
<feature type="domain" description="Pyridoxine 5'-phosphate oxidase dimerisation C-terminal" evidence="7">
    <location>
        <begin position="150"/>
        <end position="190"/>
    </location>
</feature>
<dbReference type="SUPFAM" id="SSF50475">
    <property type="entry name" value="FMN-binding split barrel"/>
    <property type="match status" value="1"/>
</dbReference>
<dbReference type="EC" id="1.4.3.5" evidence="8"/>
<evidence type="ECO:0000256" key="4">
    <source>
        <dbReference type="ARBA" id="ARBA00022643"/>
    </source>
</evidence>
<evidence type="ECO:0000259" key="6">
    <source>
        <dbReference type="Pfam" id="PF01243"/>
    </source>
</evidence>
<evidence type="ECO:0000256" key="5">
    <source>
        <dbReference type="ARBA" id="ARBA00023002"/>
    </source>
</evidence>
<dbReference type="InterPro" id="IPR012349">
    <property type="entry name" value="Split_barrel_FMN-bd"/>
</dbReference>
<dbReference type="InterPro" id="IPR019576">
    <property type="entry name" value="Pyridoxamine_oxidase_dimer_C"/>
</dbReference>
<evidence type="ECO:0000256" key="1">
    <source>
        <dbReference type="ARBA" id="ARBA00001917"/>
    </source>
</evidence>
<dbReference type="Gene3D" id="2.30.110.10">
    <property type="entry name" value="Electron Transport, Fmn-binding Protein, Chain A"/>
    <property type="match status" value="1"/>
</dbReference>
<gene>
    <name evidence="8" type="ORF">LQ567_05505</name>
</gene>
<comment type="cofactor">
    <cofactor evidence="1">
        <name>FMN</name>
        <dbReference type="ChEBI" id="CHEBI:58210"/>
    </cofactor>
</comment>
<dbReference type="EMBL" id="JAJNEC010000004">
    <property type="protein sequence ID" value="MCD2422209.1"/>
    <property type="molecule type" value="Genomic_DNA"/>
</dbReference>
<keyword evidence="9" id="KW-1185">Reference proteome</keyword>
<proteinExistence type="inferred from homology"/>
<dbReference type="PIRSF" id="PIRSF000190">
    <property type="entry name" value="Pyd_amn-ph_oxd"/>
    <property type="match status" value="1"/>
</dbReference>
<dbReference type="RefSeq" id="WP_231003112.1">
    <property type="nucleotide sequence ID" value="NZ_JAJNEC010000004.1"/>
</dbReference>
<evidence type="ECO:0000313" key="9">
    <source>
        <dbReference type="Proteomes" id="UP001199816"/>
    </source>
</evidence>
<dbReference type="PANTHER" id="PTHR10851:SF0">
    <property type="entry name" value="PYRIDOXINE-5'-PHOSPHATE OXIDASE"/>
    <property type="match status" value="1"/>
</dbReference>
<keyword evidence="4" id="KW-0288">FMN</keyword>
<dbReference type="NCBIfam" id="NF004231">
    <property type="entry name" value="PRK05679.1"/>
    <property type="match status" value="1"/>
</dbReference>
<feature type="domain" description="Pyridoxamine 5'-phosphate oxidase N-terminal" evidence="6">
    <location>
        <begin position="22"/>
        <end position="136"/>
    </location>
</feature>
<accession>A0ABS8PN90</accession>
<keyword evidence="5 8" id="KW-0560">Oxidoreductase</keyword>
<dbReference type="Pfam" id="PF01243">
    <property type="entry name" value="PNPOx_N"/>
    <property type="match status" value="1"/>
</dbReference>
<organism evidence="8 9">
    <name type="scientific">Niabella pedocola</name>
    <dbReference type="NCBI Taxonomy" id="1752077"/>
    <lineage>
        <taxon>Bacteria</taxon>
        <taxon>Pseudomonadati</taxon>
        <taxon>Bacteroidota</taxon>
        <taxon>Chitinophagia</taxon>
        <taxon>Chitinophagales</taxon>
        <taxon>Chitinophagaceae</taxon>
        <taxon>Niabella</taxon>
    </lineage>
</organism>
<evidence type="ECO:0000259" key="7">
    <source>
        <dbReference type="Pfam" id="PF10590"/>
    </source>
</evidence>
<comment type="similarity">
    <text evidence="2">Belongs to the pyridoxamine 5'-phosphate oxidase family.</text>
</comment>
<dbReference type="InterPro" id="IPR000659">
    <property type="entry name" value="Pyridox_Oxase"/>
</dbReference>
<dbReference type="Pfam" id="PF10590">
    <property type="entry name" value="PNP_phzG_C"/>
    <property type="match status" value="1"/>
</dbReference>
<protein>
    <submittedName>
        <fullName evidence="8">Pyridoxal 5'-phosphate synthase</fullName>
        <ecNumber evidence="8">1.4.3.5</ecNumber>
    </submittedName>
</protein>
<dbReference type="GO" id="GO:0004733">
    <property type="term" value="F:pyridoxamine phosphate oxidase activity"/>
    <property type="evidence" value="ECO:0007669"/>
    <property type="project" value="UniProtKB-EC"/>
</dbReference>
<evidence type="ECO:0000256" key="3">
    <source>
        <dbReference type="ARBA" id="ARBA00022630"/>
    </source>
</evidence>
<dbReference type="Proteomes" id="UP001199816">
    <property type="component" value="Unassembled WGS sequence"/>
</dbReference>
<reference evidence="8 9" key="1">
    <citation type="submission" date="2021-11" db="EMBL/GenBank/DDBJ databases">
        <title>Genomic of Niabella pedocola.</title>
        <authorList>
            <person name="Wu T."/>
        </authorList>
    </citation>
    <scope>NUCLEOTIDE SEQUENCE [LARGE SCALE GENOMIC DNA]</scope>
    <source>
        <strain evidence="8 9">JCM 31011</strain>
    </source>
</reference>
<evidence type="ECO:0000256" key="2">
    <source>
        <dbReference type="ARBA" id="ARBA00007301"/>
    </source>
</evidence>
<comment type="caution">
    <text evidence="8">The sequence shown here is derived from an EMBL/GenBank/DDBJ whole genome shotgun (WGS) entry which is preliminary data.</text>
</comment>
<keyword evidence="3" id="KW-0285">Flavoprotein</keyword>
<evidence type="ECO:0000313" key="8">
    <source>
        <dbReference type="EMBL" id="MCD2422209.1"/>
    </source>
</evidence>
<name>A0ABS8PN90_9BACT</name>
<dbReference type="PANTHER" id="PTHR10851">
    <property type="entry name" value="PYRIDOXINE-5-PHOSPHATE OXIDASE"/>
    <property type="match status" value="1"/>
</dbReference>
<dbReference type="InterPro" id="IPR011576">
    <property type="entry name" value="Pyridox_Oxase_N"/>
</dbReference>